<dbReference type="GO" id="GO:1990259">
    <property type="term" value="F:histone H2AQ104 methyltransferase activity"/>
    <property type="evidence" value="ECO:0007669"/>
    <property type="project" value="TreeGrafter"/>
</dbReference>
<accession>A0AAV5KSL0</accession>
<dbReference type="Pfam" id="PF01269">
    <property type="entry name" value="Fibrillarin"/>
    <property type="match status" value="1"/>
</dbReference>
<dbReference type="PRINTS" id="PR00052">
    <property type="entry name" value="FIBRILLARIN"/>
</dbReference>
<comment type="caution">
    <text evidence="6">The sequence shown here is derived from an EMBL/GenBank/DDBJ whole genome shotgun (WGS) entry which is preliminary data.</text>
</comment>
<evidence type="ECO:0000256" key="4">
    <source>
        <dbReference type="ARBA" id="ARBA00022679"/>
    </source>
</evidence>
<reference evidence="6 7" key="1">
    <citation type="journal article" date="2021" name="Commun. Biol.">
        <title>The genome of Shorea leprosula (Dipterocarpaceae) highlights the ecological relevance of drought in aseasonal tropical rainforests.</title>
        <authorList>
            <person name="Ng K.K.S."/>
            <person name="Kobayashi M.J."/>
            <person name="Fawcett J.A."/>
            <person name="Hatakeyama M."/>
            <person name="Paape T."/>
            <person name="Ng C.H."/>
            <person name="Ang C.C."/>
            <person name="Tnah L.H."/>
            <person name="Lee C.T."/>
            <person name="Nishiyama T."/>
            <person name="Sese J."/>
            <person name="O'Brien M.J."/>
            <person name="Copetti D."/>
            <person name="Mohd Noor M.I."/>
            <person name="Ong R.C."/>
            <person name="Putra M."/>
            <person name="Sireger I.Z."/>
            <person name="Indrioko S."/>
            <person name="Kosugi Y."/>
            <person name="Izuno A."/>
            <person name="Isagi Y."/>
            <person name="Lee S.L."/>
            <person name="Shimizu K.K."/>
        </authorList>
    </citation>
    <scope>NUCLEOTIDE SEQUENCE [LARGE SCALE GENOMIC DNA]</scope>
    <source>
        <strain evidence="6">214</strain>
    </source>
</reference>
<dbReference type="Proteomes" id="UP001054252">
    <property type="component" value="Unassembled WGS sequence"/>
</dbReference>
<dbReference type="PANTHER" id="PTHR10335">
    <property type="entry name" value="RRNA 2-O-METHYLTRANSFERASE FIBRILLARIN"/>
    <property type="match status" value="1"/>
</dbReference>
<dbReference type="AlphaFoldDB" id="A0AAV5KSL0"/>
<keyword evidence="5" id="KW-0694">RNA-binding</keyword>
<dbReference type="SMART" id="SM01206">
    <property type="entry name" value="Fibrillarin"/>
    <property type="match status" value="1"/>
</dbReference>
<proteinExistence type="inferred from homology"/>
<protein>
    <submittedName>
        <fullName evidence="6">Uncharacterized protein</fullName>
    </submittedName>
</protein>
<evidence type="ECO:0000256" key="3">
    <source>
        <dbReference type="ARBA" id="ARBA00022603"/>
    </source>
</evidence>
<dbReference type="InterPro" id="IPR000692">
    <property type="entry name" value="Fibrillarin"/>
</dbReference>
<name>A0AAV5KSL0_9ROSI</name>
<dbReference type="SUPFAM" id="SSF53335">
    <property type="entry name" value="S-adenosyl-L-methionine-dependent methyltransferases"/>
    <property type="match status" value="1"/>
</dbReference>
<dbReference type="GO" id="GO:0008649">
    <property type="term" value="F:rRNA methyltransferase activity"/>
    <property type="evidence" value="ECO:0007669"/>
    <property type="project" value="TreeGrafter"/>
</dbReference>
<evidence type="ECO:0000313" key="6">
    <source>
        <dbReference type="EMBL" id="GKV27639.1"/>
    </source>
</evidence>
<keyword evidence="4" id="KW-0808">Transferase</keyword>
<dbReference type="Gene3D" id="3.40.50.150">
    <property type="entry name" value="Vaccinia Virus protein VP39"/>
    <property type="match status" value="1"/>
</dbReference>
<dbReference type="GO" id="GO:0031428">
    <property type="term" value="C:box C/D methylation guide snoRNP complex"/>
    <property type="evidence" value="ECO:0007669"/>
    <property type="project" value="TreeGrafter"/>
</dbReference>
<evidence type="ECO:0000256" key="5">
    <source>
        <dbReference type="ARBA" id="ARBA00022884"/>
    </source>
</evidence>
<gene>
    <name evidence="6" type="ORF">SLEP1_g36783</name>
</gene>
<dbReference type="GO" id="GO:0003723">
    <property type="term" value="F:RNA binding"/>
    <property type="evidence" value="ECO:0007669"/>
    <property type="project" value="UniProtKB-KW"/>
</dbReference>
<organism evidence="6 7">
    <name type="scientific">Rubroshorea leprosula</name>
    <dbReference type="NCBI Taxonomy" id="152421"/>
    <lineage>
        <taxon>Eukaryota</taxon>
        <taxon>Viridiplantae</taxon>
        <taxon>Streptophyta</taxon>
        <taxon>Embryophyta</taxon>
        <taxon>Tracheophyta</taxon>
        <taxon>Spermatophyta</taxon>
        <taxon>Magnoliopsida</taxon>
        <taxon>eudicotyledons</taxon>
        <taxon>Gunneridae</taxon>
        <taxon>Pentapetalae</taxon>
        <taxon>rosids</taxon>
        <taxon>malvids</taxon>
        <taxon>Malvales</taxon>
        <taxon>Dipterocarpaceae</taxon>
        <taxon>Rubroshorea</taxon>
    </lineage>
</organism>
<keyword evidence="2" id="KW-0698">rRNA processing</keyword>
<dbReference type="GO" id="GO:0000494">
    <property type="term" value="P:box C/D sno(s)RNA 3'-end processing"/>
    <property type="evidence" value="ECO:0007669"/>
    <property type="project" value="TreeGrafter"/>
</dbReference>
<evidence type="ECO:0000256" key="1">
    <source>
        <dbReference type="ARBA" id="ARBA00010632"/>
    </source>
</evidence>
<evidence type="ECO:0000313" key="7">
    <source>
        <dbReference type="Proteomes" id="UP001054252"/>
    </source>
</evidence>
<dbReference type="InterPro" id="IPR029063">
    <property type="entry name" value="SAM-dependent_MTases_sf"/>
</dbReference>
<dbReference type="EMBL" id="BPVZ01000076">
    <property type="protein sequence ID" value="GKV27639.1"/>
    <property type="molecule type" value="Genomic_DNA"/>
</dbReference>
<comment type="similarity">
    <text evidence="1">Belongs to the methyltransferase superfamily. Fibrillarin family.</text>
</comment>
<keyword evidence="3" id="KW-0489">Methyltransferase</keyword>
<dbReference type="GO" id="GO:0032040">
    <property type="term" value="C:small-subunit processome"/>
    <property type="evidence" value="ECO:0007669"/>
    <property type="project" value="TreeGrafter"/>
</dbReference>
<keyword evidence="7" id="KW-1185">Reference proteome</keyword>
<dbReference type="PANTHER" id="PTHR10335:SF0">
    <property type="entry name" value="RRNA 2'-O-METHYLTRANSFERASE FIBRILLARIN 1-RELATED"/>
    <property type="match status" value="1"/>
</dbReference>
<evidence type="ECO:0000256" key="2">
    <source>
        <dbReference type="ARBA" id="ARBA00022552"/>
    </source>
</evidence>
<sequence length="129" mass="14021">MKKPGSKVPYLGAGSGITVSHIFDIVGPTRVVCAVESSHESGRDLVNVAKRRTNVVPIIGDVGHRAQYRTLVGMVDVIFSDISYLNQVCLYVPFFFFHKMSTVCMHVSALDWPARVKESGAGNVGLELA</sequence>